<dbReference type="Proteomes" id="UP001439008">
    <property type="component" value="Unassembled WGS sequence"/>
</dbReference>
<gene>
    <name evidence="2" type="ORF">MHBO_003422</name>
</gene>
<accession>A0ABV2AQD0</accession>
<feature type="compositionally biased region" description="Acidic residues" evidence="1">
    <location>
        <begin position="1"/>
        <end position="10"/>
    </location>
</feature>
<proteinExistence type="predicted"/>
<organism evidence="2 3">
    <name type="scientific">Bonamia ostreae</name>
    <dbReference type="NCBI Taxonomy" id="126728"/>
    <lineage>
        <taxon>Eukaryota</taxon>
        <taxon>Sar</taxon>
        <taxon>Rhizaria</taxon>
        <taxon>Endomyxa</taxon>
        <taxon>Ascetosporea</taxon>
        <taxon>Haplosporida</taxon>
        <taxon>Bonamia</taxon>
    </lineage>
</organism>
<name>A0ABV2AQD0_9EUKA</name>
<comment type="caution">
    <text evidence="2">The sequence shown here is derived from an EMBL/GenBank/DDBJ whole genome shotgun (WGS) entry which is preliminary data.</text>
</comment>
<keyword evidence="3" id="KW-1185">Reference proteome</keyword>
<evidence type="ECO:0000313" key="3">
    <source>
        <dbReference type="Proteomes" id="UP001439008"/>
    </source>
</evidence>
<sequence length="82" mass="9055">MEEQDNEEEPILSNNEEIESGNAMSVDAFTKLTKKVNRCHGVQPQQSNITAISSADISLHLHCGTLDRVGSCYTLQILFCNS</sequence>
<evidence type="ECO:0000256" key="1">
    <source>
        <dbReference type="SAM" id="MobiDB-lite"/>
    </source>
</evidence>
<dbReference type="EMBL" id="JBDODL010001906">
    <property type="protein sequence ID" value="MES1921891.1"/>
    <property type="molecule type" value="Genomic_DNA"/>
</dbReference>
<evidence type="ECO:0000313" key="2">
    <source>
        <dbReference type="EMBL" id="MES1921891.1"/>
    </source>
</evidence>
<feature type="region of interest" description="Disordered" evidence="1">
    <location>
        <begin position="1"/>
        <end position="22"/>
    </location>
</feature>
<protein>
    <submittedName>
        <fullName evidence="2">Uncharacterized protein</fullName>
    </submittedName>
</protein>
<reference evidence="2 3" key="1">
    <citation type="journal article" date="2024" name="BMC Biol.">
        <title>Comparative genomics of Ascetosporea gives new insight into the evolutionary basis for animal parasitism in Rhizaria.</title>
        <authorList>
            <person name="Hiltunen Thoren M."/>
            <person name="Onut-Brannstrom I."/>
            <person name="Alfjorden A."/>
            <person name="Peckova H."/>
            <person name="Swords F."/>
            <person name="Hooper C."/>
            <person name="Holzer A.S."/>
            <person name="Bass D."/>
            <person name="Burki F."/>
        </authorList>
    </citation>
    <scope>NUCLEOTIDE SEQUENCE [LARGE SCALE GENOMIC DNA]</scope>
    <source>
        <strain evidence="2">20-A016</strain>
    </source>
</reference>